<dbReference type="PANTHER" id="PTHR45648">
    <property type="entry name" value="GDSL LIPASE/ACYLHYDROLASE FAMILY PROTEIN (AFU_ORTHOLOGUE AFUA_4G14700)"/>
    <property type="match status" value="1"/>
</dbReference>
<evidence type="ECO:0000313" key="4">
    <source>
        <dbReference type="Proteomes" id="UP000799423"/>
    </source>
</evidence>
<evidence type="ECO:0000313" key="3">
    <source>
        <dbReference type="EMBL" id="KAF2849880.1"/>
    </source>
</evidence>
<reference evidence="3" key="1">
    <citation type="submission" date="2020-01" db="EMBL/GenBank/DDBJ databases">
        <authorList>
            <consortium name="DOE Joint Genome Institute"/>
            <person name="Haridas S."/>
            <person name="Albert R."/>
            <person name="Binder M."/>
            <person name="Bloem J."/>
            <person name="Labutti K."/>
            <person name="Salamov A."/>
            <person name="Andreopoulos B."/>
            <person name="Baker S.E."/>
            <person name="Barry K."/>
            <person name="Bills G."/>
            <person name="Bluhm B.H."/>
            <person name="Cannon C."/>
            <person name="Castanera R."/>
            <person name="Culley D.E."/>
            <person name="Daum C."/>
            <person name="Ezra D."/>
            <person name="Gonzalez J.B."/>
            <person name="Henrissat B."/>
            <person name="Kuo A."/>
            <person name="Liang C."/>
            <person name="Lipzen A."/>
            <person name="Lutzoni F."/>
            <person name="Magnuson J."/>
            <person name="Mondo S."/>
            <person name="Nolan M."/>
            <person name="Ohm R."/>
            <person name="Pangilinan J."/>
            <person name="Park H.-J."/>
            <person name="Ramirez L."/>
            <person name="Alfaro M."/>
            <person name="Sun H."/>
            <person name="Tritt A."/>
            <person name="Yoshinaga Y."/>
            <person name="Zwiers L.-H."/>
            <person name="Turgeon B.G."/>
            <person name="Goodwin S.B."/>
            <person name="Spatafora J.W."/>
            <person name="Crous P.W."/>
            <person name="Grigoriev I.V."/>
        </authorList>
    </citation>
    <scope>NUCLEOTIDE SEQUENCE</scope>
    <source>
        <strain evidence="3">IPT5</strain>
    </source>
</reference>
<feature type="signal peptide" evidence="2">
    <location>
        <begin position="1"/>
        <end position="17"/>
    </location>
</feature>
<dbReference type="InterPro" id="IPR051058">
    <property type="entry name" value="GDSL_Est/Lipase"/>
</dbReference>
<accession>A0A6A7B313</accession>
<dbReference type="EMBL" id="MU006309">
    <property type="protein sequence ID" value="KAF2849880.1"/>
    <property type="molecule type" value="Genomic_DNA"/>
</dbReference>
<dbReference type="Pfam" id="PF00657">
    <property type="entry name" value="Lipase_GDSL"/>
    <property type="match status" value="1"/>
</dbReference>
<sequence length="336" mass="36407">MVRSLAVAFSLATSAVAAPSAAGQGLHGNAASSWSGWKNVKQLFVFGDSYTQTGFDVNGTQPNIGNPLGNPTYPGYTSSNGPNWVDFLTTTYNASLLYTYNLAYGGATVDSALVTPYAPTVLSLKDQVESEFLPTYGSRNTSAATWTSTSSLFAFWIGINDVGNSWYLNNATLYDAIFAEYAGLVESVYASGARNFLFLSVPPVQLAPLTLSKDDGGYAVQEEGRVIAEWNVRLGGLVEGLKDKYKGVSVFVHDTYGVFDAVLKNPAVFEQTKGLRNTTGFCEAYKSGTPTWYTKDPSCEYAVNEYFWLNDLHPTFPMHNATAASVAKLLKKKPTY</sequence>
<dbReference type="InterPro" id="IPR001087">
    <property type="entry name" value="GDSL"/>
</dbReference>
<dbReference type="AlphaFoldDB" id="A0A6A7B313"/>
<proteinExistence type="predicted"/>
<keyword evidence="4" id="KW-1185">Reference proteome</keyword>
<dbReference type="Proteomes" id="UP000799423">
    <property type="component" value="Unassembled WGS sequence"/>
</dbReference>
<dbReference type="OrthoDB" id="1600564at2759"/>
<feature type="chain" id="PRO_5025454148" evidence="2">
    <location>
        <begin position="18"/>
        <end position="336"/>
    </location>
</feature>
<evidence type="ECO:0000256" key="2">
    <source>
        <dbReference type="SAM" id="SignalP"/>
    </source>
</evidence>
<gene>
    <name evidence="3" type="ORF">T440DRAFT_468940</name>
</gene>
<evidence type="ECO:0000256" key="1">
    <source>
        <dbReference type="ARBA" id="ARBA00022801"/>
    </source>
</evidence>
<protein>
    <submittedName>
        <fullName evidence="3">Carbohydrate esterase family 16 protein</fullName>
    </submittedName>
</protein>
<dbReference type="PANTHER" id="PTHR45648:SF22">
    <property type="entry name" value="GDSL LIPASE_ACYLHYDROLASE FAMILY PROTEIN (AFU_ORTHOLOGUE AFUA_4G14700)"/>
    <property type="match status" value="1"/>
</dbReference>
<dbReference type="InterPro" id="IPR036514">
    <property type="entry name" value="SGNH_hydro_sf"/>
</dbReference>
<dbReference type="CDD" id="cd01846">
    <property type="entry name" value="fatty_acyltransferase_like"/>
    <property type="match status" value="1"/>
</dbReference>
<organism evidence="3 4">
    <name type="scientific">Plenodomus tracheiphilus IPT5</name>
    <dbReference type="NCBI Taxonomy" id="1408161"/>
    <lineage>
        <taxon>Eukaryota</taxon>
        <taxon>Fungi</taxon>
        <taxon>Dikarya</taxon>
        <taxon>Ascomycota</taxon>
        <taxon>Pezizomycotina</taxon>
        <taxon>Dothideomycetes</taxon>
        <taxon>Pleosporomycetidae</taxon>
        <taxon>Pleosporales</taxon>
        <taxon>Pleosporineae</taxon>
        <taxon>Leptosphaeriaceae</taxon>
        <taxon>Plenodomus</taxon>
    </lineage>
</organism>
<dbReference type="SUPFAM" id="SSF52266">
    <property type="entry name" value="SGNH hydrolase"/>
    <property type="match status" value="1"/>
</dbReference>
<name>A0A6A7B313_9PLEO</name>
<dbReference type="GO" id="GO:0016788">
    <property type="term" value="F:hydrolase activity, acting on ester bonds"/>
    <property type="evidence" value="ECO:0007669"/>
    <property type="project" value="InterPro"/>
</dbReference>
<keyword evidence="1" id="KW-0378">Hydrolase</keyword>
<dbReference type="Gene3D" id="3.40.50.1110">
    <property type="entry name" value="SGNH hydrolase"/>
    <property type="match status" value="1"/>
</dbReference>
<keyword evidence="2" id="KW-0732">Signal</keyword>